<dbReference type="eggNOG" id="arCOG02265">
    <property type="taxonomic scope" value="Archaea"/>
</dbReference>
<keyword evidence="7" id="KW-1185">Reference proteome</keyword>
<dbReference type="Gene3D" id="1.20.58.340">
    <property type="entry name" value="Magnesium transport protein CorA, transmembrane region"/>
    <property type="match status" value="1"/>
</dbReference>
<evidence type="ECO:0000256" key="3">
    <source>
        <dbReference type="ARBA" id="ARBA00022989"/>
    </source>
</evidence>
<protein>
    <submittedName>
        <fullName evidence="6">Magnesium and cobalt transporter</fullName>
    </submittedName>
</protein>
<dbReference type="GO" id="GO:0046873">
    <property type="term" value="F:metal ion transmembrane transporter activity"/>
    <property type="evidence" value="ECO:0007669"/>
    <property type="project" value="InterPro"/>
</dbReference>
<name>B6YV77_THEON</name>
<keyword evidence="4 5" id="KW-0472">Membrane</keyword>
<dbReference type="InterPro" id="IPR045863">
    <property type="entry name" value="CorA_TM1_TM2"/>
</dbReference>
<dbReference type="KEGG" id="ton:TON_0668"/>
<evidence type="ECO:0000256" key="2">
    <source>
        <dbReference type="ARBA" id="ARBA00022692"/>
    </source>
</evidence>
<dbReference type="EMBL" id="CP000855">
    <property type="protein sequence ID" value="ACJ16155.1"/>
    <property type="molecule type" value="Genomic_DNA"/>
</dbReference>
<dbReference type="SUPFAM" id="SSF144083">
    <property type="entry name" value="Magnesium transport protein CorA, transmembrane region"/>
    <property type="match status" value="1"/>
</dbReference>
<sequence>MNFRYMPELGWRYGYFMTISGMLLTAVGMLHYFKRKGWL</sequence>
<dbReference type="InterPro" id="IPR002523">
    <property type="entry name" value="MgTranspt_CorA/ZnTranspt_ZntB"/>
</dbReference>
<dbReference type="Proteomes" id="UP000002727">
    <property type="component" value="Chromosome"/>
</dbReference>
<dbReference type="GO" id="GO:0016020">
    <property type="term" value="C:membrane"/>
    <property type="evidence" value="ECO:0007669"/>
    <property type="project" value="UniProtKB-SubCell"/>
</dbReference>
<gene>
    <name evidence="6" type="ordered locus">TON_0668</name>
</gene>
<reference evidence="6 7" key="1">
    <citation type="journal article" date="2008" name="J. Bacteriol.">
        <title>The complete genome sequence of Thermococcus onnurineus NA1 reveals a mixed heterotrophic and carboxydotrophic metabolism.</title>
        <authorList>
            <person name="Lee H.S."/>
            <person name="Kang S.G."/>
            <person name="Bae S.S."/>
            <person name="Lim J.K."/>
            <person name="Cho Y."/>
            <person name="Kim Y.J."/>
            <person name="Jeon J.H."/>
            <person name="Cha S.S."/>
            <person name="Kwon K.K."/>
            <person name="Kim H.T."/>
            <person name="Park C.J."/>
            <person name="Lee H.W."/>
            <person name="Kim S.I."/>
            <person name="Chun J."/>
            <person name="Colwell R.R."/>
            <person name="Kim S.J."/>
            <person name="Lee J.H."/>
        </authorList>
    </citation>
    <scope>NUCLEOTIDE SEQUENCE [LARGE SCALE GENOMIC DNA]</scope>
    <source>
        <strain evidence="6 7">NA1</strain>
    </source>
</reference>
<accession>B6YV77</accession>
<organism evidence="6 7">
    <name type="scientific">Thermococcus onnurineus (strain NA1)</name>
    <dbReference type="NCBI Taxonomy" id="523850"/>
    <lineage>
        <taxon>Archaea</taxon>
        <taxon>Methanobacteriati</taxon>
        <taxon>Methanobacteriota</taxon>
        <taxon>Thermococci</taxon>
        <taxon>Thermococcales</taxon>
        <taxon>Thermococcaceae</taxon>
        <taxon>Thermococcus</taxon>
    </lineage>
</organism>
<evidence type="ECO:0000256" key="1">
    <source>
        <dbReference type="ARBA" id="ARBA00004141"/>
    </source>
</evidence>
<evidence type="ECO:0000313" key="6">
    <source>
        <dbReference type="EMBL" id="ACJ16155.1"/>
    </source>
</evidence>
<evidence type="ECO:0000256" key="4">
    <source>
        <dbReference type="ARBA" id="ARBA00023136"/>
    </source>
</evidence>
<dbReference type="HOGENOM" id="CLU_219595_0_0_2"/>
<dbReference type="Pfam" id="PF01544">
    <property type="entry name" value="CorA"/>
    <property type="match status" value="1"/>
</dbReference>
<dbReference type="PATRIC" id="fig|523850.10.peg.671"/>
<comment type="subcellular location">
    <subcellularLocation>
        <location evidence="1">Membrane</location>
        <topology evidence="1">Multi-pass membrane protein</topology>
    </subcellularLocation>
</comment>
<evidence type="ECO:0000313" key="7">
    <source>
        <dbReference type="Proteomes" id="UP000002727"/>
    </source>
</evidence>
<dbReference type="STRING" id="523850.TON_0668"/>
<dbReference type="AlphaFoldDB" id="B6YV77"/>
<evidence type="ECO:0000256" key="5">
    <source>
        <dbReference type="SAM" id="Phobius"/>
    </source>
</evidence>
<keyword evidence="2 5" id="KW-0812">Transmembrane</keyword>
<feature type="transmembrane region" description="Helical" evidence="5">
    <location>
        <begin position="12"/>
        <end position="33"/>
    </location>
</feature>
<proteinExistence type="predicted"/>
<keyword evidence="3 5" id="KW-1133">Transmembrane helix</keyword>